<gene>
    <name evidence="2" type="ORF">GQ55_9G210100</name>
</gene>
<proteinExistence type="predicted"/>
<evidence type="ECO:0000256" key="1">
    <source>
        <dbReference type="SAM" id="MobiDB-lite"/>
    </source>
</evidence>
<dbReference type="Proteomes" id="UP000244336">
    <property type="component" value="Chromosome 9"/>
</dbReference>
<dbReference type="EMBL" id="CM009757">
    <property type="protein sequence ID" value="PUZ38604.1"/>
    <property type="molecule type" value="Genomic_DNA"/>
</dbReference>
<dbReference type="Gramene" id="PUZ38604">
    <property type="protein sequence ID" value="PUZ38604"/>
    <property type="gene ID" value="GQ55_9G210100"/>
</dbReference>
<organism evidence="2 3">
    <name type="scientific">Panicum hallii var. hallii</name>
    <dbReference type="NCBI Taxonomy" id="1504633"/>
    <lineage>
        <taxon>Eukaryota</taxon>
        <taxon>Viridiplantae</taxon>
        <taxon>Streptophyta</taxon>
        <taxon>Embryophyta</taxon>
        <taxon>Tracheophyta</taxon>
        <taxon>Spermatophyta</taxon>
        <taxon>Magnoliopsida</taxon>
        <taxon>Liliopsida</taxon>
        <taxon>Poales</taxon>
        <taxon>Poaceae</taxon>
        <taxon>PACMAD clade</taxon>
        <taxon>Panicoideae</taxon>
        <taxon>Panicodae</taxon>
        <taxon>Paniceae</taxon>
        <taxon>Panicinae</taxon>
        <taxon>Panicum</taxon>
        <taxon>Panicum sect. Panicum</taxon>
    </lineage>
</organism>
<evidence type="ECO:0000313" key="3">
    <source>
        <dbReference type="Proteomes" id="UP000244336"/>
    </source>
</evidence>
<dbReference type="AlphaFoldDB" id="A0A2T7C5J4"/>
<keyword evidence="3" id="KW-1185">Reference proteome</keyword>
<feature type="region of interest" description="Disordered" evidence="1">
    <location>
        <begin position="17"/>
        <end position="83"/>
    </location>
</feature>
<feature type="compositionally biased region" description="Basic and acidic residues" evidence="1">
    <location>
        <begin position="42"/>
        <end position="66"/>
    </location>
</feature>
<accession>A0A2T7C5J4</accession>
<protein>
    <submittedName>
        <fullName evidence="2">Uncharacterized protein</fullName>
    </submittedName>
</protein>
<name>A0A2T7C5J4_9POAL</name>
<evidence type="ECO:0000313" key="2">
    <source>
        <dbReference type="EMBL" id="PUZ38604.1"/>
    </source>
</evidence>
<sequence length="83" mass="8974">MRKVCSTRARQPELAEAIGGEEERTAQAKGVLYSSPTAGAGRGDRWGEEERRGRVGREERPGRVIDRNGSGGDASDVMNNEVS</sequence>
<reference evidence="2 3" key="1">
    <citation type="submission" date="2018-04" db="EMBL/GenBank/DDBJ databases">
        <title>WGS assembly of Panicum hallii var. hallii HAL2.</title>
        <authorList>
            <person name="Lovell J."/>
            <person name="Jenkins J."/>
            <person name="Lowry D."/>
            <person name="Mamidi S."/>
            <person name="Sreedasyam A."/>
            <person name="Weng X."/>
            <person name="Barry K."/>
            <person name="Bonette J."/>
            <person name="Campitelli B."/>
            <person name="Daum C."/>
            <person name="Gordon S."/>
            <person name="Gould B."/>
            <person name="Lipzen A."/>
            <person name="MacQueen A."/>
            <person name="Palacio-Mejia J."/>
            <person name="Plott C."/>
            <person name="Shakirov E."/>
            <person name="Shu S."/>
            <person name="Yoshinaga Y."/>
            <person name="Zane M."/>
            <person name="Rokhsar D."/>
            <person name="Grimwood J."/>
            <person name="Schmutz J."/>
            <person name="Juenger T."/>
        </authorList>
    </citation>
    <scope>NUCLEOTIDE SEQUENCE [LARGE SCALE GENOMIC DNA]</scope>
    <source>
        <strain evidence="3">cv. HAL2</strain>
    </source>
</reference>